<name>A0ABP6PNV0_9ACTN</name>
<proteinExistence type="predicted"/>
<gene>
    <name evidence="2" type="ORF">GCM10010531_43650</name>
</gene>
<feature type="transmembrane region" description="Helical" evidence="1">
    <location>
        <begin position="224"/>
        <end position="244"/>
    </location>
</feature>
<reference evidence="3" key="1">
    <citation type="journal article" date="2019" name="Int. J. Syst. Evol. Microbiol.">
        <title>The Global Catalogue of Microorganisms (GCM) 10K type strain sequencing project: providing services to taxonomists for standard genome sequencing and annotation.</title>
        <authorList>
            <consortium name="The Broad Institute Genomics Platform"/>
            <consortium name="The Broad Institute Genome Sequencing Center for Infectious Disease"/>
            <person name="Wu L."/>
            <person name="Ma J."/>
        </authorList>
    </citation>
    <scope>NUCLEOTIDE SEQUENCE [LARGE SCALE GENOMIC DNA]</scope>
    <source>
        <strain evidence="3">JCM 15614</strain>
    </source>
</reference>
<feature type="transmembrane region" description="Helical" evidence="1">
    <location>
        <begin position="68"/>
        <end position="89"/>
    </location>
</feature>
<dbReference type="EMBL" id="BAAAVV010000020">
    <property type="protein sequence ID" value="GAA3184720.1"/>
    <property type="molecule type" value="Genomic_DNA"/>
</dbReference>
<evidence type="ECO:0000256" key="1">
    <source>
        <dbReference type="SAM" id="Phobius"/>
    </source>
</evidence>
<keyword evidence="1" id="KW-1133">Transmembrane helix</keyword>
<keyword evidence="1" id="KW-0472">Membrane</keyword>
<evidence type="ECO:0000313" key="3">
    <source>
        <dbReference type="Proteomes" id="UP001499924"/>
    </source>
</evidence>
<feature type="transmembrane region" description="Helical" evidence="1">
    <location>
        <begin position="180"/>
        <end position="199"/>
    </location>
</feature>
<accession>A0ABP6PNV0</accession>
<keyword evidence="1" id="KW-0812">Transmembrane</keyword>
<dbReference type="RefSeq" id="WP_344691346.1">
    <property type="nucleotide sequence ID" value="NZ_BAAAVV010000020.1"/>
</dbReference>
<comment type="caution">
    <text evidence="2">The sequence shown here is derived from an EMBL/GenBank/DDBJ whole genome shotgun (WGS) entry which is preliminary data.</text>
</comment>
<keyword evidence="3" id="KW-1185">Reference proteome</keyword>
<evidence type="ECO:0008006" key="4">
    <source>
        <dbReference type="Google" id="ProtNLM"/>
    </source>
</evidence>
<evidence type="ECO:0000313" key="2">
    <source>
        <dbReference type="EMBL" id="GAA3184720.1"/>
    </source>
</evidence>
<sequence>MTTLTVPARPAVRSGGPSPVSAVGLEIRKSLSTRSGKSVAFAAAALTPAIAAMLSLTGEPLDEVRGPIAALGMVTGLILITLGVLATATEWSHRTAETTFLLEPRRGRVVLAKYVAVAVMGAVIAAVAAAATAAVLYVVPGVGDPSWAGASLAIGISIAAGAAFAVIGAGVGAAFANTPAALTGLYLTILGAMPALRIWKPEVADALDPSNATLQLATGDGTTAHALTMVGWVVVTAVAGVVLTRRRAVS</sequence>
<feature type="transmembrane region" description="Helical" evidence="1">
    <location>
        <begin position="38"/>
        <end position="56"/>
    </location>
</feature>
<organism evidence="2 3">
    <name type="scientific">Blastococcus jejuensis</name>
    <dbReference type="NCBI Taxonomy" id="351224"/>
    <lineage>
        <taxon>Bacteria</taxon>
        <taxon>Bacillati</taxon>
        <taxon>Actinomycetota</taxon>
        <taxon>Actinomycetes</taxon>
        <taxon>Geodermatophilales</taxon>
        <taxon>Geodermatophilaceae</taxon>
        <taxon>Blastococcus</taxon>
    </lineage>
</organism>
<dbReference type="Proteomes" id="UP001499924">
    <property type="component" value="Unassembled WGS sequence"/>
</dbReference>
<feature type="transmembrane region" description="Helical" evidence="1">
    <location>
        <begin position="150"/>
        <end position="173"/>
    </location>
</feature>
<protein>
    <recommendedName>
        <fullName evidence="4">ABC-2 type transport system permease protein</fullName>
    </recommendedName>
</protein>
<feature type="transmembrane region" description="Helical" evidence="1">
    <location>
        <begin position="110"/>
        <end position="138"/>
    </location>
</feature>